<organism evidence="1 2">
    <name type="scientific">Smallanthus sonchifolius</name>
    <dbReference type="NCBI Taxonomy" id="185202"/>
    <lineage>
        <taxon>Eukaryota</taxon>
        <taxon>Viridiplantae</taxon>
        <taxon>Streptophyta</taxon>
        <taxon>Embryophyta</taxon>
        <taxon>Tracheophyta</taxon>
        <taxon>Spermatophyta</taxon>
        <taxon>Magnoliopsida</taxon>
        <taxon>eudicotyledons</taxon>
        <taxon>Gunneridae</taxon>
        <taxon>Pentapetalae</taxon>
        <taxon>asterids</taxon>
        <taxon>campanulids</taxon>
        <taxon>Asterales</taxon>
        <taxon>Asteraceae</taxon>
        <taxon>Asteroideae</taxon>
        <taxon>Heliantheae alliance</taxon>
        <taxon>Millerieae</taxon>
        <taxon>Smallanthus</taxon>
    </lineage>
</organism>
<gene>
    <name evidence="1" type="ORF">L1987_78044</name>
</gene>
<name>A0ACB8ZC27_9ASTR</name>
<dbReference type="Proteomes" id="UP001056120">
    <property type="component" value="Linkage Group LG26"/>
</dbReference>
<evidence type="ECO:0000313" key="1">
    <source>
        <dbReference type="EMBL" id="KAI3695056.1"/>
    </source>
</evidence>
<sequence length="425" mass="48540">MSPALGDYVGEERLTPVEKTLFGKYKLGKLLGYGAFAKVYHGWDMESKQSVAIKAINKHKTVTRGLTGHIKREIAAMRRLRHHNIVRLQEVLANQKKIYFVLEFAKGGELYSKVSKHRFSEDLSRRYFQQLISAVRYCHSRGVYHRDLKLENLLLDENWTLKVTDFGLSALTYTQDNRLFHTMCGTPAYVAPEILAKKGYDGAKVDIWSCGIILFVLNAGYLPFNDSNVIVMYRKICKGEYHVPRWMSSELKRFLSRLLDTNPQTRITIDEIINDPWFTIGYKDTKSCSDHFEIKDGDLKSLNAFDLISFSSGCNLSGLFGDNEGGEMFLSTASPEEIVGRVVGAAEEERLTVVVKKKWCVRFDGGQFRNFTLTVEVKRLTVDIMVVEVRWRECEGESSTEMWKGRLRPRLSGLIYRPDGPVAGE</sequence>
<reference evidence="1 2" key="2">
    <citation type="journal article" date="2022" name="Mol. Ecol. Resour.">
        <title>The genomes of chicory, endive, great burdock and yacon provide insights into Asteraceae paleo-polyploidization history and plant inulin production.</title>
        <authorList>
            <person name="Fan W."/>
            <person name="Wang S."/>
            <person name="Wang H."/>
            <person name="Wang A."/>
            <person name="Jiang F."/>
            <person name="Liu H."/>
            <person name="Zhao H."/>
            <person name="Xu D."/>
            <person name="Zhang Y."/>
        </authorList>
    </citation>
    <scope>NUCLEOTIDE SEQUENCE [LARGE SCALE GENOMIC DNA]</scope>
    <source>
        <strain evidence="2">cv. Yunnan</strain>
        <tissue evidence="1">Leaves</tissue>
    </source>
</reference>
<accession>A0ACB8ZC27</accession>
<comment type="caution">
    <text evidence="1">The sequence shown here is derived from an EMBL/GenBank/DDBJ whole genome shotgun (WGS) entry which is preliminary data.</text>
</comment>
<evidence type="ECO:0000313" key="2">
    <source>
        <dbReference type="Proteomes" id="UP001056120"/>
    </source>
</evidence>
<protein>
    <submittedName>
        <fullName evidence="1">Uncharacterized protein</fullName>
    </submittedName>
</protein>
<keyword evidence="2" id="KW-1185">Reference proteome</keyword>
<dbReference type="EMBL" id="CM042043">
    <property type="protein sequence ID" value="KAI3695056.1"/>
    <property type="molecule type" value="Genomic_DNA"/>
</dbReference>
<reference evidence="2" key="1">
    <citation type="journal article" date="2022" name="Mol. Ecol. Resour.">
        <title>The genomes of chicory, endive, great burdock and yacon provide insights into Asteraceae palaeo-polyploidization history and plant inulin production.</title>
        <authorList>
            <person name="Fan W."/>
            <person name="Wang S."/>
            <person name="Wang H."/>
            <person name="Wang A."/>
            <person name="Jiang F."/>
            <person name="Liu H."/>
            <person name="Zhao H."/>
            <person name="Xu D."/>
            <person name="Zhang Y."/>
        </authorList>
    </citation>
    <scope>NUCLEOTIDE SEQUENCE [LARGE SCALE GENOMIC DNA]</scope>
    <source>
        <strain evidence="2">cv. Yunnan</strain>
    </source>
</reference>
<proteinExistence type="predicted"/>